<evidence type="ECO:0000256" key="4">
    <source>
        <dbReference type="ARBA" id="ARBA00022679"/>
    </source>
</evidence>
<dbReference type="PANTHER" id="PTHR46383:SF1">
    <property type="entry name" value="ASPARTATE AMINOTRANSFERASE"/>
    <property type="match status" value="1"/>
</dbReference>
<dbReference type="InterPro" id="IPR004839">
    <property type="entry name" value="Aminotransferase_I/II_large"/>
</dbReference>
<evidence type="ECO:0000256" key="3">
    <source>
        <dbReference type="ARBA" id="ARBA00022576"/>
    </source>
</evidence>
<proteinExistence type="inferred from homology"/>
<dbReference type="FunFam" id="3.40.640.10:FF:000033">
    <property type="entry name" value="Aspartate aminotransferase"/>
    <property type="match status" value="1"/>
</dbReference>
<dbReference type="SUPFAM" id="SSF53383">
    <property type="entry name" value="PLP-dependent transferases"/>
    <property type="match status" value="1"/>
</dbReference>
<comment type="similarity">
    <text evidence="2 6">Belongs to the class-I pyridoxal-phosphate-dependent aminotransferase family.</text>
</comment>
<name>A0A0S4LFJ2_9BACT</name>
<dbReference type="STRING" id="1742972.COMA1_30006"/>
<evidence type="ECO:0000256" key="2">
    <source>
        <dbReference type="ARBA" id="ARBA00007441"/>
    </source>
</evidence>
<feature type="chain" id="PRO_5006623999" description="Aminotransferase" evidence="7">
    <location>
        <begin position="27"/>
        <end position="397"/>
    </location>
</feature>
<accession>A0A0S4LFJ2</accession>
<keyword evidence="3 6" id="KW-0032">Aminotransferase</keyword>
<dbReference type="CDD" id="cd00609">
    <property type="entry name" value="AAT_like"/>
    <property type="match status" value="1"/>
</dbReference>
<dbReference type="Gene3D" id="3.90.1150.10">
    <property type="entry name" value="Aspartate Aminotransferase, domain 1"/>
    <property type="match status" value="1"/>
</dbReference>
<dbReference type="Pfam" id="PF00155">
    <property type="entry name" value="Aminotran_1_2"/>
    <property type="match status" value="1"/>
</dbReference>
<dbReference type="InterPro" id="IPR050596">
    <property type="entry name" value="AspAT/PAT-like"/>
</dbReference>
<keyword evidence="7" id="KW-0732">Signal</keyword>
<dbReference type="Gene3D" id="3.40.640.10">
    <property type="entry name" value="Type I PLP-dependent aspartate aminotransferase-like (Major domain)"/>
    <property type="match status" value="1"/>
</dbReference>
<evidence type="ECO:0000313" key="9">
    <source>
        <dbReference type="EMBL" id="CUS36353.1"/>
    </source>
</evidence>
<evidence type="ECO:0000256" key="1">
    <source>
        <dbReference type="ARBA" id="ARBA00001933"/>
    </source>
</evidence>
<evidence type="ECO:0000313" key="10">
    <source>
        <dbReference type="Proteomes" id="UP000199032"/>
    </source>
</evidence>
<evidence type="ECO:0000259" key="8">
    <source>
        <dbReference type="Pfam" id="PF00155"/>
    </source>
</evidence>
<dbReference type="EMBL" id="CZQA01000009">
    <property type="protein sequence ID" value="CUS36353.1"/>
    <property type="molecule type" value="Genomic_DNA"/>
</dbReference>
<keyword evidence="10" id="KW-1185">Reference proteome</keyword>
<evidence type="ECO:0000256" key="6">
    <source>
        <dbReference type="RuleBase" id="RU000481"/>
    </source>
</evidence>
<feature type="domain" description="Aminotransferase class I/classII large" evidence="8">
    <location>
        <begin position="31"/>
        <end position="389"/>
    </location>
</feature>
<dbReference type="PRINTS" id="PR00753">
    <property type="entry name" value="ACCSYNTHASE"/>
</dbReference>
<dbReference type="InterPro" id="IPR015424">
    <property type="entry name" value="PyrdxlP-dep_Trfase"/>
</dbReference>
<evidence type="ECO:0000256" key="5">
    <source>
        <dbReference type="ARBA" id="ARBA00022898"/>
    </source>
</evidence>
<dbReference type="InterPro" id="IPR004838">
    <property type="entry name" value="NHTrfase_class1_PyrdxlP-BS"/>
</dbReference>
<dbReference type="Proteomes" id="UP000199032">
    <property type="component" value="Unassembled WGS sequence"/>
</dbReference>
<dbReference type="GO" id="GO:0006520">
    <property type="term" value="P:amino acid metabolic process"/>
    <property type="evidence" value="ECO:0007669"/>
    <property type="project" value="InterPro"/>
</dbReference>
<gene>
    <name evidence="9" type="primary">aspC</name>
    <name evidence="9" type="ORF">COMA1_30006</name>
</gene>
<reference evidence="9 10" key="1">
    <citation type="submission" date="2015-10" db="EMBL/GenBank/DDBJ databases">
        <authorList>
            <person name="Gilbert D.G."/>
        </authorList>
    </citation>
    <scope>NUCLEOTIDE SEQUENCE [LARGE SCALE GENOMIC DNA]</scope>
    <source>
        <strain evidence="9">COMA1</strain>
    </source>
</reference>
<dbReference type="InterPro" id="IPR015421">
    <property type="entry name" value="PyrdxlP-dep_Trfase_major"/>
</dbReference>
<protein>
    <recommendedName>
        <fullName evidence="6">Aminotransferase</fullName>
        <ecNumber evidence="6">2.6.1.-</ecNumber>
    </recommendedName>
</protein>
<dbReference type="OrthoDB" id="9802328at2"/>
<organism evidence="9 10">
    <name type="scientific">Candidatus Nitrospira nitrosa</name>
    <dbReference type="NCBI Taxonomy" id="1742972"/>
    <lineage>
        <taxon>Bacteria</taxon>
        <taxon>Pseudomonadati</taxon>
        <taxon>Nitrospirota</taxon>
        <taxon>Nitrospiria</taxon>
        <taxon>Nitrospirales</taxon>
        <taxon>Nitrospiraceae</taxon>
        <taxon>Nitrospira</taxon>
    </lineage>
</organism>
<dbReference type="PROSITE" id="PS00105">
    <property type="entry name" value="AA_TRANSFER_CLASS_1"/>
    <property type="match status" value="1"/>
</dbReference>
<comment type="cofactor">
    <cofactor evidence="1 6">
        <name>pyridoxal 5'-phosphate</name>
        <dbReference type="ChEBI" id="CHEBI:597326"/>
    </cofactor>
</comment>
<dbReference type="EC" id="2.6.1.-" evidence="6"/>
<dbReference type="GO" id="GO:0008483">
    <property type="term" value="F:transaminase activity"/>
    <property type="evidence" value="ECO:0007669"/>
    <property type="project" value="UniProtKB-KW"/>
</dbReference>
<dbReference type="GO" id="GO:0030170">
    <property type="term" value="F:pyridoxal phosphate binding"/>
    <property type="evidence" value="ECO:0007669"/>
    <property type="project" value="InterPro"/>
</dbReference>
<evidence type="ECO:0000256" key="7">
    <source>
        <dbReference type="SAM" id="SignalP"/>
    </source>
</evidence>
<dbReference type="RefSeq" id="WP_090748905.1">
    <property type="nucleotide sequence ID" value="NZ_CZQA01000009.1"/>
</dbReference>
<keyword evidence="4 6" id="KW-0808">Transferase</keyword>
<feature type="signal peptide" evidence="7">
    <location>
        <begin position="1"/>
        <end position="26"/>
    </location>
</feature>
<dbReference type="AlphaFoldDB" id="A0A0S4LFJ2"/>
<dbReference type="PANTHER" id="PTHR46383">
    <property type="entry name" value="ASPARTATE AMINOTRANSFERASE"/>
    <property type="match status" value="1"/>
</dbReference>
<dbReference type="InterPro" id="IPR015422">
    <property type="entry name" value="PyrdxlP-dep_Trfase_small"/>
</dbReference>
<sequence length="397" mass="42472">MKLAARVSRIAPSPTLAMAATAKAMAAQGLDIVDFSTGEPDFDTPEPVKAAAEAAIRAGFTKYTPSSGIDELRGAVAEKLWAELGVRYDKSQILVSCGAKHSLYNLAEALLEAGDEIIIPTPYWVSYSDQALLNDATPILMPTKEDEGYAIRPAQLEQLITPKTKAILVNSPGNPTGATYDRSTLEQIAAVAIRHDLIVISDEIYEKVLYDGASHVSIASLGPEIAARTVVINGVSKAYAMTGWRIGYAAGPKELITAMANIQSQSTSNPCSIAQKAAVAALRLGEPFTVKMVEEFSRRRKTIVEGLNNIPGVTCSMPRGAFYAFPNIKGVLGKRGPSGMLKTPNELANYLLNDAHIAVVPGEPFGSHDHLRLSYATSMTNITRGLERLGQAFAKLV</sequence>
<keyword evidence="5" id="KW-0663">Pyridoxal phosphate</keyword>